<dbReference type="Gene3D" id="2.160.10.10">
    <property type="entry name" value="Hexapeptide repeat proteins"/>
    <property type="match status" value="1"/>
</dbReference>
<dbReference type="EMBL" id="CP133659">
    <property type="protein sequence ID" value="WMW65044.1"/>
    <property type="molecule type" value="Genomic_DNA"/>
</dbReference>
<dbReference type="InterPro" id="IPR001451">
    <property type="entry name" value="Hexapep"/>
</dbReference>
<name>A0ABY9R0Q1_9BACT</name>
<sequence length="530" mass="59157">MTHTSQLAPVILFVYARPDHTRKTIDALRKNHLANDTNLIIYSDAAHGPDDLEAVNAVREYIKTVKGFKSVTINEREKNYGLAESIACGVTETINTHGAAIVIEDDIVTSTHFLDYMNEALRIYAADDRVMHIAGHMPNVDTNDLPETFFMRQSSCWGWGTWARAWKHFHRNSTEIIQHFSPQDIHRFNLDGSVDYWSQFLANHNGQLKTWAVYWYACVFLKGGLCLHPRTSLVNNIGHDGSGTNCGINPHHHCAPNTTRIKNFDSPLTENQEALKRYRNAIEFSTHTMHSTLGHKADHRLKKILKSLYMLVINYKKAGINTTHVLAKLKSRIQRIINKILSSFTACKNKKTHTDQITIGKNSLLLPTARINNIHGRHGAIRIGEYTHVRGELTTFGHGGAITIGDYCYIGEGTRIWSAESINIGNRVLISHNVNIFDNDTHPIEDPAARHAQFVNIITTGHPKQLDLNEDPIIIEDDVLIACQSIILSGVRIGHGAVVAAGSVVTKSVPPRTLVAGNPARVVKTLNKTS</sequence>
<accession>A0ABY9R0Q1</accession>
<proteinExistence type="inferred from homology"/>
<dbReference type="InterPro" id="IPR029044">
    <property type="entry name" value="Nucleotide-diphossugar_trans"/>
</dbReference>
<evidence type="ECO:0000256" key="3">
    <source>
        <dbReference type="ARBA" id="ARBA00022737"/>
    </source>
</evidence>
<evidence type="ECO:0000313" key="5">
    <source>
        <dbReference type="EMBL" id="WMW65044.1"/>
    </source>
</evidence>
<dbReference type="InterPro" id="IPR051159">
    <property type="entry name" value="Hexapeptide_acetyltransf"/>
</dbReference>
<dbReference type="InterPro" id="IPR011004">
    <property type="entry name" value="Trimer_LpxA-like_sf"/>
</dbReference>
<dbReference type="PANTHER" id="PTHR23416">
    <property type="entry name" value="SIALIC ACID SYNTHASE-RELATED"/>
    <property type="match status" value="1"/>
</dbReference>
<reference evidence="5" key="1">
    <citation type="submission" date="2023-09" db="EMBL/GenBank/DDBJ databases">
        <authorList>
            <consortium name="CW5 consortium"/>
            <person name="Lu C.-W."/>
        </authorList>
    </citation>
    <scope>NUCLEOTIDE SEQUENCE</scope>
    <source>
        <strain evidence="5">KPS</strain>
    </source>
</reference>
<keyword evidence="4" id="KW-0012">Acyltransferase</keyword>
<dbReference type="PANTHER" id="PTHR23416:SF23">
    <property type="entry name" value="ACETYLTRANSFERASE C18B11.09C-RELATED"/>
    <property type="match status" value="1"/>
</dbReference>
<dbReference type="Proteomes" id="UP001180616">
    <property type="component" value="Chromosome"/>
</dbReference>
<protein>
    <recommendedName>
        <fullName evidence="7">Sugar transferase</fullName>
    </recommendedName>
</protein>
<keyword evidence="6" id="KW-1185">Reference proteome</keyword>
<dbReference type="Gene3D" id="3.90.550.10">
    <property type="entry name" value="Spore Coat Polysaccharide Biosynthesis Protein SpsA, Chain A"/>
    <property type="match status" value="1"/>
</dbReference>
<organism evidence="5 6">
    <name type="scientific">Nitratidesulfovibrio liaohensis</name>
    <dbReference type="NCBI Taxonomy" id="2604158"/>
    <lineage>
        <taxon>Bacteria</taxon>
        <taxon>Pseudomonadati</taxon>
        <taxon>Thermodesulfobacteriota</taxon>
        <taxon>Desulfovibrionia</taxon>
        <taxon>Desulfovibrionales</taxon>
        <taxon>Desulfovibrionaceae</taxon>
        <taxon>Nitratidesulfovibrio</taxon>
    </lineage>
</organism>
<dbReference type="PROSITE" id="PS00101">
    <property type="entry name" value="HEXAPEP_TRANSFERASES"/>
    <property type="match status" value="1"/>
</dbReference>
<dbReference type="CDD" id="cd04647">
    <property type="entry name" value="LbH_MAT_like"/>
    <property type="match status" value="1"/>
</dbReference>
<dbReference type="RefSeq" id="WP_309541087.1">
    <property type="nucleotide sequence ID" value="NZ_CP133659.1"/>
</dbReference>
<evidence type="ECO:0000256" key="4">
    <source>
        <dbReference type="ARBA" id="ARBA00023315"/>
    </source>
</evidence>
<evidence type="ECO:0000256" key="1">
    <source>
        <dbReference type="ARBA" id="ARBA00007274"/>
    </source>
</evidence>
<dbReference type="InterPro" id="IPR018357">
    <property type="entry name" value="Hexapep_transf_CS"/>
</dbReference>
<comment type="similarity">
    <text evidence="1">Belongs to the transferase hexapeptide repeat family.</text>
</comment>
<gene>
    <name evidence="5" type="ORF">KPS_003138</name>
</gene>
<evidence type="ECO:0000256" key="2">
    <source>
        <dbReference type="ARBA" id="ARBA00022679"/>
    </source>
</evidence>
<dbReference type="Pfam" id="PF00132">
    <property type="entry name" value="Hexapep"/>
    <property type="match status" value="1"/>
</dbReference>
<evidence type="ECO:0000313" key="6">
    <source>
        <dbReference type="Proteomes" id="UP001180616"/>
    </source>
</evidence>
<dbReference type="SUPFAM" id="SSF51161">
    <property type="entry name" value="Trimeric LpxA-like enzymes"/>
    <property type="match status" value="1"/>
</dbReference>
<evidence type="ECO:0008006" key="7">
    <source>
        <dbReference type="Google" id="ProtNLM"/>
    </source>
</evidence>
<keyword evidence="3" id="KW-0677">Repeat</keyword>
<keyword evidence="2" id="KW-0808">Transferase</keyword>
<dbReference type="SUPFAM" id="SSF53448">
    <property type="entry name" value="Nucleotide-diphospho-sugar transferases"/>
    <property type="match status" value="1"/>
</dbReference>